<gene>
    <name evidence="1" type="ORF">DPMN_059667</name>
</gene>
<comment type="caution">
    <text evidence="1">The sequence shown here is derived from an EMBL/GenBank/DDBJ whole genome shotgun (WGS) entry which is preliminary data.</text>
</comment>
<name>A0A9D4C3W6_DREPO</name>
<keyword evidence="2" id="KW-1185">Reference proteome</keyword>
<dbReference type="Proteomes" id="UP000828390">
    <property type="component" value="Unassembled WGS sequence"/>
</dbReference>
<reference evidence="1" key="1">
    <citation type="journal article" date="2019" name="bioRxiv">
        <title>The Genome of the Zebra Mussel, Dreissena polymorpha: A Resource for Invasive Species Research.</title>
        <authorList>
            <person name="McCartney M.A."/>
            <person name="Auch B."/>
            <person name="Kono T."/>
            <person name="Mallez S."/>
            <person name="Zhang Y."/>
            <person name="Obille A."/>
            <person name="Becker A."/>
            <person name="Abrahante J.E."/>
            <person name="Garbe J."/>
            <person name="Badalamenti J.P."/>
            <person name="Herman A."/>
            <person name="Mangelson H."/>
            <person name="Liachko I."/>
            <person name="Sullivan S."/>
            <person name="Sone E.D."/>
            <person name="Koren S."/>
            <person name="Silverstein K.A.T."/>
            <person name="Beckman K.B."/>
            <person name="Gohl D.M."/>
        </authorList>
    </citation>
    <scope>NUCLEOTIDE SEQUENCE</scope>
    <source>
        <strain evidence="1">Duluth1</strain>
        <tissue evidence="1">Whole animal</tissue>
    </source>
</reference>
<reference evidence="1" key="2">
    <citation type="submission" date="2020-11" db="EMBL/GenBank/DDBJ databases">
        <authorList>
            <person name="McCartney M.A."/>
            <person name="Auch B."/>
            <person name="Kono T."/>
            <person name="Mallez S."/>
            <person name="Becker A."/>
            <person name="Gohl D.M."/>
            <person name="Silverstein K.A.T."/>
            <person name="Koren S."/>
            <person name="Bechman K.B."/>
            <person name="Herman A."/>
            <person name="Abrahante J.E."/>
            <person name="Garbe J."/>
        </authorList>
    </citation>
    <scope>NUCLEOTIDE SEQUENCE</scope>
    <source>
        <strain evidence="1">Duluth1</strain>
        <tissue evidence="1">Whole animal</tissue>
    </source>
</reference>
<dbReference type="EMBL" id="JAIWYP010000013">
    <property type="protein sequence ID" value="KAH3716933.1"/>
    <property type="molecule type" value="Genomic_DNA"/>
</dbReference>
<organism evidence="1 2">
    <name type="scientific">Dreissena polymorpha</name>
    <name type="common">Zebra mussel</name>
    <name type="synonym">Mytilus polymorpha</name>
    <dbReference type="NCBI Taxonomy" id="45954"/>
    <lineage>
        <taxon>Eukaryota</taxon>
        <taxon>Metazoa</taxon>
        <taxon>Spiralia</taxon>
        <taxon>Lophotrochozoa</taxon>
        <taxon>Mollusca</taxon>
        <taxon>Bivalvia</taxon>
        <taxon>Autobranchia</taxon>
        <taxon>Heteroconchia</taxon>
        <taxon>Euheterodonta</taxon>
        <taxon>Imparidentia</taxon>
        <taxon>Neoheterodontei</taxon>
        <taxon>Myida</taxon>
        <taxon>Dreissenoidea</taxon>
        <taxon>Dreissenidae</taxon>
        <taxon>Dreissena</taxon>
    </lineage>
</organism>
<protein>
    <submittedName>
        <fullName evidence="1">Uncharacterized protein</fullName>
    </submittedName>
</protein>
<dbReference type="AlphaFoldDB" id="A0A9D4C3W6"/>
<accession>A0A9D4C3W6</accession>
<evidence type="ECO:0000313" key="2">
    <source>
        <dbReference type="Proteomes" id="UP000828390"/>
    </source>
</evidence>
<evidence type="ECO:0000313" key="1">
    <source>
        <dbReference type="EMBL" id="KAH3716933.1"/>
    </source>
</evidence>
<proteinExistence type="predicted"/>
<sequence length="115" mass="12163">MPSRSLSVLRCDSRFILEVLNILILSRWSPGCHRLNRGVAEALPGSDADIALLSAGVVTVYRGSAGTLPAFTGDQPGHFLRQPVHCRGFTGINQSGVDRDSAGLLTGFNRGGTGK</sequence>